<dbReference type="EMBL" id="DVNC01000046">
    <property type="protein sequence ID" value="HIU53760.1"/>
    <property type="molecule type" value="Genomic_DNA"/>
</dbReference>
<dbReference type="SUPFAM" id="SSF55874">
    <property type="entry name" value="ATPase domain of HSP90 chaperone/DNA topoisomerase II/histidine kinase"/>
    <property type="match status" value="1"/>
</dbReference>
<dbReference type="InterPro" id="IPR036890">
    <property type="entry name" value="HATPase_C_sf"/>
</dbReference>
<evidence type="ECO:0000256" key="1">
    <source>
        <dbReference type="ARBA" id="ARBA00000085"/>
    </source>
</evidence>
<keyword evidence="12 13" id="KW-0472">Membrane</keyword>
<keyword evidence="6 13" id="KW-0812">Transmembrane</keyword>
<evidence type="ECO:0000256" key="9">
    <source>
        <dbReference type="ARBA" id="ARBA00022840"/>
    </source>
</evidence>
<evidence type="ECO:0000259" key="15">
    <source>
        <dbReference type="PROSITE" id="PS50885"/>
    </source>
</evidence>
<protein>
    <recommendedName>
        <fullName evidence="3">histidine kinase</fullName>
        <ecNumber evidence="3">2.7.13.3</ecNumber>
    </recommendedName>
</protein>
<sequence length="450" mass="50432">MTKLSLRLRLIILFVIISGIFGAMAGVLSWQETKEKIDEFFDTYQIALARQLAAADWSTVSPRIQQATDRLLDNIADADDEDEAIGFAVFDKNGRKVFHDDQNGRDFAYTPVIGSYVEQRVDDEKWRIVWIYSADQQYVIAVGQELDYREDIAWDMAEEFVSPWIFGLAALLLMMIVVITIEFLPLNKLAREVQHRPEGDLSPLPTAGLPEEVQPLLLAMNQLLGQTENMLRRERSFIADSAHELRTPLTALKVQLEVLELSLDDKPARTEALKKLEGGIERASRLVEQLLALSKIDTASAAKLNEREIISWRQIWMQLKDDYRSEAEAKGIEIIEEFSGNGPIGEGNPVLCALLLRNLLDNAIKYSPNKAVIRAEIAEGSLKVINSDSCVDEKSLAKLGQRFYRPAGQKVPGSGLGLSIVKKIAEFYGCSVSFGNIDAGFVVEVLHCRY</sequence>
<evidence type="ECO:0000256" key="3">
    <source>
        <dbReference type="ARBA" id="ARBA00012438"/>
    </source>
</evidence>
<comment type="catalytic activity">
    <reaction evidence="1">
        <text>ATP + protein L-histidine = ADP + protein N-phospho-L-histidine.</text>
        <dbReference type="EC" id="2.7.13.3"/>
    </reaction>
</comment>
<dbReference type="SUPFAM" id="SSF47384">
    <property type="entry name" value="Homodimeric domain of signal transducing histidine kinase"/>
    <property type="match status" value="1"/>
</dbReference>
<dbReference type="CDD" id="cd00082">
    <property type="entry name" value="HisKA"/>
    <property type="match status" value="1"/>
</dbReference>
<organism evidence="16 17">
    <name type="scientific">Candidatus Scatocola faecipullorum</name>
    <dbReference type="NCBI Taxonomy" id="2840917"/>
    <lineage>
        <taxon>Bacteria</taxon>
        <taxon>Pseudomonadati</taxon>
        <taxon>Pseudomonadota</taxon>
        <taxon>Alphaproteobacteria</taxon>
        <taxon>Rhodospirillales</taxon>
        <taxon>Rhodospirillaceae</taxon>
        <taxon>Rhodospirillaceae incertae sedis</taxon>
        <taxon>Candidatus Scatocola</taxon>
    </lineage>
</organism>
<evidence type="ECO:0000256" key="12">
    <source>
        <dbReference type="ARBA" id="ARBA00023136"/>
    </source>
</evidence>
<gene>
    <name evidence="16" type="ORF">IAD20_06735</name>
</gene>
<dbReference type="Pfam" id="PF00512">
    <property type="entry name" value="HisKA"/>
    <property type="match status" value="1"/>
</dbReference>
<dbReference type="Gene3D" id="1.20.5.1040">
    <property type="entry name" value="Sensor protein qsec"/>
    <property type="match status" value="2"/>
</dbReference>
<dbReference type="GO" id="GO:0005524">
    <property type="term" value="F:ATP binding"/>
    <property type="evidence" value="ECO:0007669"/>
    <property type="project" value="UniProtKB-KW"/>
</dbReference>
<dbReference type="Proteomes" id="UP000824107">
    <property type="component" value="Unassembled WGS sequence"/>
</dbReference>
<keyword evidence="9" id="KW-0067">ATP-binding</keyword>
<evidence type="ECO:0000256" key="10">
    <source>
        <dbReference type="ARBA" id="ARBA00022989"/>
    </source>
</evidence>
<dbReference type="GO" id="GO:0000155">
    <property type="term" value="F:phosphorelay sensor kinase activity"/>
    <property type="evidence" value="ECO:0007669"/>
    <property type="project" value="InterPro"/>
</dbReference>
<dbReference type="PANTHER" id="PTHR45436:SF14">
    <property type="entry name" value="SENSOR PROTEIN QSEC"/>
    <property type="match status" value="1"/>
</dbReference>
<feature type="transmembrane region" description="Helical" evidence="13">
    <location>
        <begin position="164"/>
        <end position="186"/>
    </location>
</feature>
<accession>A0A9D1M503</accession>
<evidence type="ECO:0000256" key="7">
    <source>
        <dbReference type="ARBA" id="ARBA00022741"/>
    </source>
</evidence>
<keyword evidence="7" id="KW-0547">Nucleotide-binding</keyword>
<name>A0A9D1M503_9PROT</name>
<evidence type="ECO:0000256" key="2">
    <source>
        <dbReference type="ARBA" id="ARBA00004141"/>
    </source>
</evidence>
<dbReference type="PROSITE" id="PS50109">
    <property type="entry name" value="HIS_KIN"/>
    <property type="match status" value="1"/>
</dbReference>
<comment type="caution">
    <text evidence="16">The sequence shown here is derived from an EMBL/GenBank/DDBJ whole genome shotgun (WGS) entry which is preliminary data.</text>
</comment>
<evidence type="ECO:0000313" key="16">
    <source>
        <dbReference type="EMBL" id="HIU53760.1"/>
    </source>
</evidence>
<keyword evidence="5" id="KW-0808">Transferase</keyword>
<feature type="domain" description="Histidine kinase" evidence="14">
    <location>
        <begin position="240"/>
        <end position="437"/>
    </location>
</feature>
<dbReference type="PANTHER" id="PTHR45436">
    <property type="entry name" value="SENSOR HISTIDINE KINASE YKOH"/>
    <property type="match status" value="1"/>
</dbReference>
<reference evidence="16" key="2">
    <citation type="journal article" date="2021" name="PeerJ">
        <title>Extensive microbial diversity within the chicken gut microbiome revealed by metagenomics and culture.</title>
        <authorList>
            <person name="Gilroy R."/>
            <person name="Ravi A."/>
            <person name="Getino M."/>
            <person name="Pursley I."/>
            <person name="Horton D.L."/>
            <person name="Alikhan N.F."/>
            <person name="Baker D."/>
            <person name="Gharbi K."/>
            <person name="Hall N."/>
            <person name="Watson M."/>
            <person name="Adriaenssens E.M."/>
            <person name="Foster-Nyarko E."/>
            <person name="Jarju S."/>
            <person name="Secka A."/>
            <person name="Antonio M."/>
            <person name="Oren A."/>
            <person name="Chaudhuri R.R."/>
            <person name="La Ragione R."/>
            <person name="Hildebrand F."/>
            <person name="Pallen M.J."/>
        </authorList>
    </citation>
    <scope>NUCLEOTIDE SEQUENCE</scope>
    <source>
        <strain evidence="16">ChiW3-316</strain>
    </source>
</reference>
<evidence type="ECO:0000313" key="17">
    <source>
        <dbReference type="Proteomes" id="UP000824107"/>
    </source>
</evidence>
<dbReference type="InterPro" id="IPR013727">
    <property type="entry name" value="2CSK_N"/>
</dbReference>
<dbReference type="InterPro" id="IPR003660">
    <property type="entry name" value="HAMP_dom"/>
</dbReference>
<keyword evidence="4" id="KW-0597">Phosphoprotein</keyword>
<keyword evidence="10 13" id="KW-1133">Transmembrane helix</keyword>
<evidence type="ECO:0000256" key="11">
    <source>
        <dbReference type="ARBA" id="ARBA00023012"/>
    </source>
</evidence>
<dbReference type="Pfam" id="PF08521">
    <property type="entry name" value="2CSK_N"/>
    <property type="match status" value="1"/>
</dbReference>
<dbReference type="InterPro" id="IPR005467">
    <property type="entry name" value="His_kinase_dom"/>
</dbReference>
<evidence type="ECO:0000256" key="8">
    <source>
        <dbReference type="ARBA" id="ARBA00022777"/>
    </source>
</evidence>
<proteinExistence type="predicted"/>
<dbReference type="GO" id="GO:0005886">
    <property type="term" value="C:plasma membrane"/>
    <property type="evidence" value="ECO:0007669"/>
    <property type="project" value="TreeGrafter"/>
</dbReference>
<dbReference type="InterPro" id="IPR003661">
    <property type="entry name" value="HisK_dim/P_dom"/>
</dbReference>
<dbReference type="EC" id="2.7.13.3" evidence="3"/>
<dbReference type="PROSITE" id="PS50885">
    <property type="entry name" value="HAMP"/>
    <property type="match status" value="1"/>
</dbReference>
<dbReference type="InterPro" id="IPR003594">
    <property type="entry name" value="HATPase_dom"/>
</dbReference>
<evidence type="ECO:0000256" key="13">
    <source>
        <dbReference type="SAM" id="Phobius"/>
    </source>
</evidence>
<reference evidence="16" key="1">
    <citation type="submission" date="2020-10" db="EMBL/GenBank/DDBJ databases">
        <authorList>
            <person name="Gilroy R."/>
        </authorList>
    </citation>
    <scope>NUCLEOTIDE SEQUENCE</scope>
    <source>
        <strain evidence="16">ChiW3-316</strain>
    </source>
</reference>
<dbReference type="Pfam" id="PF02518">
    <property type="entry name" value="HATPase_c"/>
    <property type="match status" value="1"/>
</dbReference>
<dbReference type="FunFam" id="1.10.287.130:FF:000035">
    <property type="entry name" value="Two-component sensor histidine kinase"/>
    <property type="match status" value="1"/>
</dbReference>
<dbReference type="SMART" id="SM00387">
    <property type="entry name" value="HATPase_c"/>
    <property type="match status" value="1"/>
</dbReference>
<keyword evidence="8 16" id="KW-0418">Kinase</keyword>
<dbReference type="Gene3D" id="1.10.287.130">
    <property type="match status" value="1"/>
</dbReference>
<keyword evidence="11" id="KW-0902">Two-component regulatory system</keyword>
<feature type="domain" description="HAMP" evidence="15">
    <location>
        <begin position="185"/>
        <end position="232"/>
    </location>
</feature>
<feature type="transmembrane region" description="Helical" evidence="13">
    <location>
        <begin position="12"/>
        <end position="30"/>
    </location>
</feature>
<dbReference type="SMART" id="SM00388">
    <property type="entry name" value="HisKA"/>
    <property type="match status" value="1"/>
</dbReference>
<evidence type="ECO:0000256" key="4">
    <source>
        <dbReference type="ARBA" id="ARBA00022553"/>
    </source>
</evidence>
<dbReference type="AlphaFoldDB" id="A0A9D1M503"/>
<comment type="subcellular location">
    <subcellularLocation>
        <location evidence="2">Membrane</location>
        <topology evidence="2">Multi-pass membrane protein</topology>
    </subcellularLocation>
</comment>
<evidence type="ECO:0000256" key="6">
    <source>
        <dbReference type="ARBA" id="ARBA00022692"/>
    </source>
</evidence>
<evidence type="ECO:0000256" key="5">
    <source>
        <dbReference type="ARBA" id="ARBA00022679"/>
    </source>
</evidence>
<dbReference type="InterPro" id="IPR036097">
    <property type="entry name" value="HisK_dim/P_sf"/>
</dbReference>
<dbReference type="InterPro" id="IPR050428">
    <property type="entry name" value="TCS_sensor_his_kinase"/>
</dbReference>
<evidence type="ECO:0000259" key="14">
    <source>
        <dbReference type="PROSITE" id="PS50109"/>
    </source>
</evidence>
<dbReference type="Gene3D" id="3.30.565.10">
    <property type="entry name" value="Histidine kinase-like ATPase, C-terminal domain"/>
    <property type="match status" value="1"/>
</dbReference>